<dbReference type="FunCoup" id="I1H1J2">
    <property type="interactions" value="817"/>
</dbReference>
<accession>I1H1J2</accession>
<dbReference type="Gramene" id="KQK19842">
    <property type="protein sequence ID" value="KQK19842"/>
    <property type="gene ID" value="BRADI_1g50780v3"/>
</dbReference>
<reference evidence="2 3" key="1">
    <citation type="journal article" date="2010" name="Nature">
        <title>Genome sequencing and analysis of the model grass Brachypodium distachyon.</title>
        <authorList>
            <consortium name="International Brachypodium Initiative"/>
        </authorList>
    </citation>
    <scope>NUCLEOTIDE SEQUENCE [LARGE SCALE GENOMIC DNA]</scope>
    <source>
        <strain evidence="2 3">Bd21</strain>
    </source>
</reference>
<dbReference type="PANTHER" id="PTHR33673:SF2">
    <property type="entry name" value="OS06G0150000 PROTEIN"/>
    <property type="match status" value="1"/>
</dbReference>
<dbReference type="PANTHER" id="PTHR33673">
    <property type="entry name" value="SUPPRESSOR SRP40-LIKE PROTEIN"/>
    <property type="match status" value="1"/>
</dbReference>
<reference evidence="3" key="3">
    <citation type="submission" date="2018-08" db="UniProtKB">
        <authorList>
            <consortium name="EnsemblPlants"/>
        </authorList>
    </citation>
    <scope>IDENTIFICATION</scope>
    <source>
        <strain evidence="3">cv. Bd21</strain>
    </source>
</reference>
<dbReference type="KEGG" id="bdi:100842708"/>
<dbReference type="HOGENOM" id="CLU_097782_0_0_1"/>
<organism evidence="2">
    <name type="scientific">Brachypodium distachyon</name>
    <name type="common">Purple false brome</name>
    <name type="synonym">Trachynia distachya</name>
    <dbReference type="NCBI Taxonomy" id="15368"/>
    <lineage>
        <taxon>Eukaryota</taxon>
        <taxon>Viridiplantae</taxon>
        <taxon>Streptophyta</taxon>
        <taxon>Embryophyta</taxon>
        <taxon>Tracheophyta</taxon>
        <taxon>Spermatophyta</taxon>
        <taxon>Magnoliopsida</taxon>
        <taxon>Liliopsida</taxon>
        <taxon>Poales</taxon>
        <taxon>Poaceae</taxon>
        <taxon>BOP clade</taxon>
        <taxon>Pooideae</taxon>
        <taxon>Stipodae</taxon>
        <taxon>Brachypodieae</taxon>
        <taxon>Brachypodium</taxon>
    </lineage>
</organism>
<reference evidence="2" key="2">
    <citation type="submission" date="2017-06" db="EMBL/GenBank/DDBJ databases">
        <title>WGS assembly of Brachypodium distachyon.</title>
        <authorList>
            <consortium name="The International Brachypodium Initiative"/>
            <person name="Lucas S."/>
            <person name="Harmon-Smith M."/>
            <person name="Lail K."/>
            <person name="Tice H."/>
            <person name="Grimwood J."/>
            <person name="Bruce D."/>
            <person name="Barry K."/>
            <person name="Shu S."/>
            <person name="Lindquist E."/>
            <person name="Wang M."/>
            <person name="Pitluck S."/>
            <person name="Vogel J.P."/>
            <person name="Garvin D.F."/>
            <person name="Mockler T.C."/>
            <person name="Schmutz J."/>
            <person name="Rokhsar D."/>
            <person name="Bevan M.W."/>
        </authorList>
    </citation>
    <scope>NUCLEOTIDE SEQUENCE</scope>
    <source>
        <strain evidence="2">Bd21</strain>
    </source>
</reference>
<keyword evidence="4" id="KW-1185">Reference proteome</keyword>
<evidence type="ECO:0000313" key="2">
    <source>
        <dbReference type="EMBL" id="KQK19842.1"/>
    </source>
</evidence>
<feature type="compositionally biased region" description="Basic and acidic residues" evidence="1">
    <location>
        <begin position="209"/>
        <end position="223"/>
    </location>
</feature>
<evidence type="ECO:0000313" key="3">
    <source>
        <dbReference type="EnsemblPlants" id="KQK19842"/>
    </source>
</evidence>
<protein>
    <submittedName>
        <fullName evidence="2 3">Uncharacterized protein</fullName>
    </submittedName>
</protein>
<dbReference type="AlphaFoldDB" id="I1H1J2"/>
<dbReference type="GeneID" id="100842708"/>
<dbReference type="OrthoDB" id="688608at2759"/>
<sequence length="234" mass="24898">MALGLREGGVGSSELEDARASSSSCYGVSASFAYDGGPPTPIQMDRHPVVLGPLEGQDDGRIPASVFERDVSEPGKDWSMMSTESVFGLQVAPSCDFTGYFLAHPELMDIATPPRDSSSVVVDDDATAAVSRTASIAVPPPFESIPEHGSRATTPHGNTTMQSYSFAFPNLIEDKSYSTKVHEQTPSPATAKAPSMREAAEAPPEEEETSNKPEPELAKEEAKGGWLSWMPCCS</sequence>
<feature type="region of interest" description="Disordered" evidence="1">
    <location>
        <begin position="177"/>
        <end position="234"/>
    </location>
</feature>
<evidence type="ECO:0000313" key="4">
    <source>
        <dbReference type="Proteomes" id="UP000008810"/>
    </source>
</evidence>
<proteinExistence type="predicted"/>
<gene>
    <name evidence="3" type="primary">LOC100842708</name>
    <name evidence="2" type="ORF">BRADI_1g50780v3</name>
</gene>
<dbReference type="EnsemblPlants" id="KQK19842">
    <property type="protein sequence ID" value="KQK19842"/>
    <property type="gene ID" value="BRADI_1g50780v3"/>
</dbReference>
<evidence type="ECO:0000256" key="1">
    <source>
        <dbReference type="SAM" id="MobiDB-lite"/>
    </source>
</evidence>
<name>I1H1J2_BRADI</name>
<feature type="region of interest" description="Disordered" evidence="1">
    <location>
        <begin position="139"/>
        <end position="162"/>
    </location>
</feature>
<dbReference type="eggNOG" id="ENOG502R5UH">
    <property type="taxonomic scope" value="Eukaryota"/>
</dbReference>
<dbReference type="OMA" id="QQMERRS"/>
<dbReference type="Proteomes" id="UP000008810">
    <property type="component" value="Chromosome 1"/>
</dbReference>
<dbReference type="RefSeq" id="XP_010228087.1">
    <property type="nucleotide sequence ID" value="XM_010229785.3"/>
</dbReference>
<dbReference type="EMBL" id="CM000880">
    <property type="protein sequence ID" value="KQK19842.1"/>
    <property type="molecule type" value="Genomic_DNA"/>
</dbReference>
<feature type="compositionally biased region" description="Polar residues" evidence="1">
    <location>
        <begin position="151"/>
        <end position="162"/>
    </location>
</feature>